<reference evidence="1" key="1">
    <citation type="journal article" date="2021" name="Proc. Natl. Acad. Sci. U.S.A.">
        <title>Three genomes in the algal genus Volvox reveal the fate of a haploid sex-determining region after a transition to homothallism.</title>
        <authorList>
            <person name="Yamamoto K."/>
            <person name="Hamaji T."/>
            <person name="Kawai-Toyooka H."/>
            <person name="Matsuzaki R."/>
            <person name="Takahashi F."/>
            <person name="Nishimura Y."/>
            <person name="Kawachi M."/>
            <person name="Noguchi H."/>
            <person name="Minakuchi Y."/>
            <person name="Umen J.G."/>
            <person name="Toyoda A."/>
            <person name="Nozaki H."/>
        </authorList>
    </citation>
    <scope>NUCLEOTIDE SEQUENCE</scope>
    <source>
        <strain evidence="1">NIES-3780</strain>
    </source>
</reference>
<keyword evidence="2" id="KW-1185">Reference proteome</keyword>
<name>A0A8J4BN58_9CHLO</name>
<evidence type="ECO:0000313" key="1">
    <source>
        <dbReference type="EMBL" id="GIL65721.1"/>
    </source>
</evidence>
<dbReference type="Proteomes" id="UP000747399">
    <property type="component" value="Unassembled WGS sequence"/>
</dbReference>
<dbReference type="EMBL" id="BNCO01000077">
    <property type="protein sequence ID" value="GIL65721.1"/>
    <property type="molecule type" value="Genomic_DNA"/>
</dbReference>
<evidence type="ECO:0000313" key="2">
    <source>
        <dbReference type="Proteomes" id="UP000747399"/>
    </source>
</evidence>
<sequence>MWLSNPSPQSLTAGAQLVLTRLHIFLDLHPLRSLWGPLAPHPPPPHLSASLLSSAFSTSSQVHVVLAVLDQLHFTLQALEGLRADRLTGLFAHLPRNDLLPLAPQV</sequence>
<proteinExistence type="predicted"/>
<gene>
    <name evidence="1" type="ORF">Vafri_19398</name>
</gene>
<feature type="non-terminal residue" evidence="1">
    <location>
        <position position="106"/>
    </location>
</feature>
<organism evidence="1 2">
    <name type="scientific">Volvox africanus</name>
    <dbReference type="NCBI Taxonomy" id="51714"/>
    <lineage>
        <taxon>Eukaryota</taxon>
        <taxon>Viridiplantae</taxon>
        <taxon>Chlorophyta</taxon>
        <taxon>core chlorophytes</taxon>
        <taxon>Chlorophyceae</taxon>
        <taxon>CS clade</taxon>
        <taxon>Chlamydomonadales</taxon>
        <taxon>Volvocaceae</taxon>
        <taxon>Volvox</taxon>
    </lineage>
</organism>
<accession>A0A8J4BN58</accession>
<comment type="caution">
    <text evidence="1">The sequence shown here is derived from an EMBL/GenBank/DDBJ whole genome shotgun (WGS) entry which is preliminary data.</text>
</comment>
<protein>
    <submittedName>
        <fullName evidence="1">Uncharacterized protein</fullName>
    </submittedName>
</protein>
<dbReference type="AlphaFoldDB" id="A0A8J4BN58"/>